<keyword evidence="1 6" id="KW-0436">Ligase</keyword>
<evidence type="ECO:0000259" key="7">
    <source>
        <dbReference type="Pfam" id="PF01171"/>
    </source>
</evidence>
<dbReference type="GO" id="GO:0006400">
    <property type="term" value="P:tRNA modification"/>
    <property type="evidence" value="ECO:0007669"/>
    <property type="project" value="UniProtKB-UniRule"/>
</dbReference>
<dbReference type="InterPro" id="IPR011063">
    <property type="entry name" value="TilS/TtcA_N"/>
</dbReference>
<evidence type="ECO:0000256" key="3">
    <source>
        <dbReference type="ARBA" id="ARBA00022741"/>
    </source>
</evidence>
<dbReference type="GO" id="GO:0005524">
    <property type="term" value="F:ATP binding"/>
    <property type="evidence" value="ECO:0007669"/>
    <property type="project" value="UniProtKB-UniRule"/>
</dbReference>
<name>A0A150WJS4_BDEBC</name>
<proteinExistence type="inferred from homology"/>
<dbReference type="Pfam" id="PF01171">
    <property type="entry name" value="ATP_bind_3"/>
    <property type="match status" value="1"/>
</dbReference>
<dbReference type="OrthoDB" id="5291026at2"/>
<dbReference type="GO" id="GO:0005737">
    <property type="term" value="C:cytoplasm"/>
    <property type="evidence" value="ECO:0007669"/>
    <property type="project" value="UniProtKB-SubCell"/>
</dbReference>
<gene>
    <name evidence="6" type="primary">tilS</name>
    <name evidence="8" type="ORF">AZI86_14475</name>
</gene>
<evidence type="ECO:0000256" key="6">
    <source>
        <dbReference type="HAMAP-Rule" id="MF_01161"/>
    </source>
</evidence>
<keyword evidence="3 6" id="KW-0547">Nucleotide-binding</keyword>
<keyword evidence="2 6" id="KW-0819">tRNA processing</keyword>
<organism evidence="8 9">
    <name type="scientific">Bdellovibrio bacteriovorus</name>
    <dbReference type="NCBI Taxonomy" id="959"/>
    <lineage>
        <taxon>Bacteria</taxon>
        <taxon>Pseudomonadati</taxon>
        <taxon>Bdellovibrionota</taxon>
        <taxon>Bdellovibrionia</taxon>
        <taxon>Bdellovibrionales</taxon>
        <taxon>Pseudobdellovibrionaceae</taxon>
        <taxon>Bdellovibrio</taxon>
    </lineage>
</organism>
<feature type="binding site" evidence="6">
    <location>
        <begin position="27"/>
        <end position="32"/>
    </location>
    <ligand>
        <name>ATP</name>
        <dbReference type="ChEBI" id="CHEBI:30616"/>
    </ligand>
</feature>
<dbReference type="PANTHER" id="PTHR43033:SF1">
    <property type="entry name" value="TRNA(ILE)-LYSIDINE SYNTHASE-RELATED"/>
    <property type="match status" value="1"/>
</dbReference>
<comment type="function">
    <text evidence="6">Ligates lysine onto the cytidine present at position 34 of the AUA codon-specific tRNA(Ile) that contains the anticodon CAU, in an ATP-dependent manner. Cytidine is converted to lysidine, thus changing the amino acid specificity of the tRNA from methionine to isoleucine.</text>
</comment>
<accession>A0A150WJS4</accession>
<dbReference type="EC" id="6.3.4.19" evidence="6"/>
<feature type="domain" description="tRNA(Ile)-lysidine/2-thiocytidine synthase N-terminal" evidence="7">
    <location>
        <begin position="21"/>
        <end position="195"/>
    </location>
</feature>
<keyword evidence="4 6" id="KW-0067">ATP-binding</keyword>
<evidence type="ECO:0000256" key="5">
    <source>
        <dbReference type="ARBA" id="ARBA00048539"/>
    </source>
</evidence>
<dbReference type="RefSeq" id="WP_061835967.1">
    <property type="nucleotide sequence ID" value="NZ_LUKE01000003.1"/>
</dbReference>
<keyword evidence="6" id="KW-0963">Cytoplasm</keyword>
<dbReference type="Proteomes" id="UP000075320">
    <property type="component" value="Unassembled WGS sequence"/>
</dbReference>
<dbReference type="EMBL" id="LUKE01000003">
    <property type="protein sequence ID" value="KYG64009.1"/>
    <property type="molecule type" value="Genomic_DNA"/>
</dbReference>
<evidence type="ECO:0000256" key="2">
    <source>
        <dbReference type="ARBA" id="ARBA00022694"/>
    </source>
</evidence>
<sequence length="308" mass="35037">MKDLDHHVWKLLKHYGLLEKKILVSLSGGVDSVALFLSLLKTHDKSLLGVFHFHHGIGGNQIYRDEALLFCEKLTGRHEVPFFFEKAKGALKSEADFREARFAAIESVKNQHNFAVVALGHHRDDLLETRMMRLIRGTGGQGLAAMREWDQGMFRPLLSRAKLELEAYVADENAPFLADPSNNDLDPLRNWLRKEWLPQLEVRSVGSVGVLARSLETIVDEISTRGDLLSSQEDFGSQGLQRSFYLTLTLSEQKRLLAQYLFALGKRDFSQSHIEEIQKRLDNSQKVITFQVAGLNWEINAQQIKVQS</sequence>
<comment type="domain">
    <text evidence="6">The N-terminal region contains the highly conserved SGGXDS motif, predicted to be a P-loop motif involved in ATP binding.</text>
</comment>
<comment type="catalytic activity">
    <reaction evidence="5 6">
        <text>cytidine(34) in tRNA(Ile2) + L-lysine + ATP = lysidine(34) in tRNA(Ile2) + AMP + diphosphate + H(+)</text>
        <dbReference type="Rhea" id="RHEA:43744"/>
        <dbReference type="Rhea" id="RHEA-COMP:10625"/>
        <dbReference type="Rhea" id="RHEA-COMP:10670"/>
        <dbReference type="ChEBI" id="CHEBI:15378"/>
        <dbReference type="ChEBI" id="CHEBI:30616"/>
        <dbReference type="ChEBI" id="CHEBI:32551"/>
        <dbReference type="ChEBI" id="CHEBI:33019"/>
        <dbReference type="ChEBI" id="CHEBI:82748"/>
        <dbReference type="ChEBI" id="CHEBI:83665"/>
        <dbReference type="ChEBI" id="CHEBI:456215"/>
        <dbReference type="EC" id="6.3.4.19"/>
    </reaction>
</comment>
<dbReference type="Gene3D" id="3.40.50.620">
    <property type="entry name" value="HUPs"/>
    <property type="match status" value="1"/>
</dbReference>
<dbReference type="InterPro" id="IPR012795">
    <property type="entry name" value="tRNA_Ile_lys_synt_N"/>
</dbReference>
<dbReference type="SUPFAM" id="SSF52402">
    <property type="entry name" value="Adenine nucleotide alpha hydrolases-like"/>
    <property type="match status" value="1"/>
</dbReference>
<dbReference type="CDD" id="cd01992">
    <property type="entry name" value="TilS_N"/>
    <property type="match status" value="1"/>
</dbReference>
<evidence type="ECO:0000256" key="4">
    <source>
        <dbReference type="ARBA" id="ARBA00022840"/>
    </source>
</evidence>
<protein>
    <recommendedName>
        <fullName evidence="6">tRNA(Ile)-lysidine synthase</fullName>
        <ecNumber evidence="6">6.3.4.19</ecNumber>
    </recommendedName>
    <alternativeName>
        <fullName evidence="6">tRNA(Ile)-2-lysyl-cytidine synthase</fullName>
    </alternativeName>
    <alternativeName>
        <fullName evidence="6">tRNA(Ile)-lysidine synthetase</fullName>
    </alternativeName>
</protein>
<dbReference type="AlphaFoldDB" id="A0A150WJS4"/>
<dbReference type="InterPro" id="IPR012094">
    <property type="entry name" value="tRNA_Ile_lys_synt"/>
</dbReference>
<reference evidence="8 9" key="1">
    <citation type="submission" date="2016-03" db="EMBL/GenBank/DDBJ databases">
        <authorList>
            <person name="Ploux O."/>
        </authorList>
    </citation>
    <scope>NUCLEOTIDE SEQUENCE [LARGE SCALE GENOMIC DNA]</scope>
    <source>
        <strain evidence="8 9">R0</strain>
    </source>
</reference>
<comment type="caution">
    <text evidence="8">The sequence shown here is derived from an EMBL/GenBank/DDBJ whole genome shotgun (WGS) entry which is preliminary data.</text>
</comment>
<dbReference type="PANTHER" id="PTHR43033">
    <property type="entry name" value="TRNA(ILE)-LYSIDINE SYNTHASE-RELATED"/>
    <property type="match status" value="1"/>
</dbReference>
<dbReference type="HAMAP" id="MF_01161">
    <property type="entry name" value="tRNA_Ile_lys_synt"/>
    <property type="match status" value="1"/>
</dbReference>
<dbReference type="GO" id="GO:0032267">
    <property type="term" value="F:tRNA(Ile)-lysidine synthase activity"/>
    <property type="evidence" value="ECO:0007669"/>
    <property type="project" value="UniProtKB-EC"/>
</dbReference>
<keyword evidence="9" id="KW-1185">Reference proteome</keyword>
<evidence type="ECO:0000313" key="8">
    <source>
        <dbReference type="EMBL" id="KYG64009.1"/>
    </source>
</evidence>
<comment type="similarity">
    <text evidence="6">Belongs to the tRNA(Ile)-lysidine synthase family.</text>
</comment>
<dbReference type="NCBIfam" id="TIGR02432">
    <property type="entry name" value="lysidine_TilS_N"/>
    <property type="match status" value="1"/>
</dbReference>
<comment type="subcellular location">
    <subcellularLocation>
        <location evidence="6">Cytoplasm</location>
    </subcellularLocation>
</comment>
<dbReference type="InterPro" id="IPR014729">
    <property type="entry name" value="Rossmann-like_a/b/a_fold"/>
</dbReference>
<evidence type="ECO:0000256" key="1">
    <source>
        <dbReference type="ARBA" id="ARBA00022598"/>
    </source>
</evidence>
<evidence type="ECO:0000313" key="9">
    <source>
        <dbReference type="Proteomes" id="UP000075320"/>
    </source>
</evidence>